<comment type="caution">
    <text evidence="1">The sequence shown here is derived from an EMBL/GenBank/DDBJ whole genome shotgun (WGS) entry which is preliminary data.</text>
</comment>
<gene>
    <name evidence="1" type="ORF">IE331_16200</name>
</gene>
<name>A0A927Q3B2_9ACTN</name>
<accession>A0A927Q3B2</accession>
<dbReference type="EMBL" id="JACYXZ010000005">
    <property type="protein sequence ID" value="MBD8871169.1"/>
    <property type="molecule type" value="Genomic_DNA"/>
</dbReference>
<dbReference type="AlphaFoldDB" id="A0A927Q3B2"/>
<dbReference type="RefSeq" id="WP_192144497.1">
    <property type="nucleotide sequence ID" value="NZ_JACYXZ010000005.1"/>
</dbReference>
<evidence type="ECO:0000313" key="1">
    <source>
        <dbReference type="EMBL" id="MBD8871169.1"/>
    </source>
</evidence>
<organism evidence="1 2">
    <name type="scientific">Nocardioides donggukensis</name>
    <dbReference type="NCBI Taxonomy" id="2774019"/>
    <lineage>
        <taxon>Bacteria</taxon>
        <taxon>Bacillati</taxon>
        <taxon>Actinomycetota</taxon>
        <taxon>Actinomycetes</taxon>
        <taxon>Propionibacteriales</taxon>
        <taxon>Nocardioidaceae</taxon>
        <taxon>Nocardioides</taxon>
    </lineage>
</organism>
<reference evidence="1" key="1">
    <citation type="submission" date="2020-09" db="EMBL/GenBank/DDBJ databases">
        <title>Nocardioides sp. strain MJB4 16S ribosomal RNA gene Genome sequencing and assembly.</title>
        <authorList>
            <person name="Kim I."/>
        </authorList>
    </citation>
    <scope>NUCLEOTIDE SEQUENCE</scope>
    <source>
        <strain evidence="1">MJB4</strain>
    </source>
</reference>
<sequence length="45" mass="4958">MGIALVLGMVFLLLVATGAYVAFRMYGAHEVAQDHPTDGFRRKHP</sequence>
<dbReference type="Proteomes" id="UP000616839">
    <property type="component" value="Unassembled WGS sequence"/>
</dbReference>
<protein>
    <submittedName>
        <fullName evidence="1">Uncharacterized protein</fullName>
    </submittedName>
</protein>
<evidence type="ECO:0000313" key="2">
    <source>
        <dbReference type="Proteomes" id="UP000616839"/>
    </source>
</evidence>
<proteinExistence type="predicted"/>
<keyword evidence="2" id="KW-1185">Reference proteome</keyword>